<dbReference type="EMBL" id="JAHESD010000049">
    <property type="protein sequence ID" value="MBT1705196.1"/>
    <property type="molecule type" value="Genomic_DNA"/>
</dbReference>
<evidence type="ECO:0000313" key="3">
    <source>
        <dbReference type="EMBL" id="MBT1705196.1"/>
    </source>
</evidence>
<dbReference type="CDD" id="cd12797">
    <property type="entry name" value="M23_peptidase"/>
    <property type="match status" value="1"/>
</dbReference>
<name>A0ABS5VYV5_9BACT</name>
<dbReference type="InterPro" id="IPR016047">
    <property type="entry name" value="M23ase_b-sheet_dom"/>
</dbReference>
<feature type="transmembrane region" description="Helical" evidence="1">
    <location>
        <begin position="29"/>
        <end position="47"/>
    </location>
</feature>
<dbReference type="SUPFAM" id="SSF51261">
    <property type="entry name" value="Duplicated hybrid motif"/>
    <property type="match status" value="1"/>
</dbReference>
<evidence type="ECO:0000313" key="4">
    <source>
        <dbReference type="Proteomes" id="UP000772618"/>
    </source>
</evidence>
<dbReference type="InterPro" id="IPR050570">
    <property type="entry name" value="Cell_wall_metabolism_enzyme"/>
</dbReference>
<dbReference type="PANTHER" id="PTHR21666">
    <property type="entry name" value="PEPTIDASE-RELATED"/>
    <property type="match status" value="1"/>
</dbReference>
<sequence>MRKVRYTYNRETCKYEPFYVNGRTLRNHVLTFIMLSLIIALGAYLLSIQHFESLDELLLKQKNEKLKVKWNVLHRRIEQTQQELAELIRKDDYNYRIILDSNPLESSIREAGIGGSEKINTMQIKDFPYIVSDFLSLQKIKHQVQVEVQSYDDLEKILTEKLLAWSARPAIQPVSNKQLQKLHLTYGLRLHPIFKVWKDHKGLDFAAPHGTPVYATGDGKVVMAYFSGSYGNVLYIDHGYNFETRYAHLSKFQVKQGETVKRGQLIGYVGNTGNSVSSHLHYEVLYNAQHVNPINFFQRDLSNEEYQKLIDNGSENSFSLD</sequence>
<evidence type="ECO:0000256" key="1">
    <source>
        <dbReference type="SAM" id="Phobius"/>
    </source>
</evidence>
<gene>
    <name evidence="3" type="ORF">KK060_18025</name>
</gene>
<keyword evidence="1" id="KW-1133">Transmembrane helix</keyword>
<dbReference type="Proteomes" id="UP000772618">
    <property type="component" value="Unassembled WGS sequence"/>
</dbReference>
<evidence type="ECO:0000259" key="2">
    <source>
        <dbReference type="Pfam" id="PF01551"/>
    </source>
</evidence>
<organism evidence="3 4">
    <name type="scientific">Chryseosolibacter indicus</name>
    <dbReference type="NCBI Taxonomy" id="2782351"/>
    <lineage>
        <taxon>Bacteria</taxon>
        <taxon>Pseudomonadati</taxon>
        <taxon>Bacteroidota</taxon>
        <taxon>Cytophagia</taxon>
        <taxon>Cytophagales</taxon>
        <taxon>Chryseotaleaceae</taxon>
        <taxon>Chryseosolibacter</taxon>
    </lineage>
</organism>
<reference evidence="3 4" key="1">
    <citation type="submission" date="2021-05" db="EMBL/GenBank/DDBJ databases">
        <title>A Polyphasic approach of four new species of the genus Ohtaekwangia: Ohtaekwangia histidinii sp. nov., Ohtaekwangia cretensis sp. nov., Ohtaekwangia indiensis sp. nov., Ohtaekwangia reichenbachii sp. nov. from diverse environment.</title>
        <authorList>
            <person name="Octaviana S."/>
        </authorList>
    </citation>
    <scope>NUCLEOTIDE SEQUENCE [LARGE SCALE GENOMIC DNA]</scope>
    <source>
        <strain evidence="3 4">PWU20</strain>
    </source>
</reference>
<dbReference type="RefSeq" id="WP_254155152.1">
    <property type="nucleotide sequence ID" value="NZ_JAHESD010000049.1"/>
</dbReference>
<keyword evidence="1" id="KW-0812">Transmembrane</keyword>
<dbReference type="InterPro" id="IPR011055">
    <property type="entry name" value="Dup_hybrid_motif"/>
</dbReference>
<feature type="domain" description="M23ase beta-sheet core" evidence="2">
    <location>
        <begin position="199"/>
        <end position="293"/>
    </location>
</feature>
<comment type="caution">
    <text evidence="3">The sequence shown here is derived from an EMBL/GenBank/DDBJ whole genome shotgun (WGS) entry which is preliminary data.</text>
</comment>
<dbReference type="Pfam" id="PF01551">
    <property type="entry name" value="Peptidase_M23"/>
    <property type="match status" value="1"/>
</dbReference>
<accession>A0ABS5VYV5</accession>
<dbReference type="PANTHER" id="PTHR21666:SF286">
    <property type="entry name" value="LIPOPROTEIN NLPD"/>
    <property type="match status" value="1"/>
</dbReference>
<keyword evidence="1" id="KW-0472">Membrane</keyword>
<protein>
    <submittedName>
        <fullName evidence="3">M23 family metallopeptidase</fullName>
    </submittedName>
</protein>
<proteinExistence type="predicted"/>
<keyword evidence="4" id="KW-1185">Reference proteome</keyword>
<dbReference type="Gene3D" id="2.70.70.10">
    <property type="entry name" value="Glucose Permease (Domain IIA)"/>
    <property type="match status" value="1"/>
</dbReference>